<accession>A0A074LGY6</accession>
<protein>
    <submittedName>
        <fullName evidence="1">Uncharacterized protein</fullName>
    </submittedName>
</protein>
<name>A0A074LGY6_9BACL</name>
<dbReference type="RefSeq" id="WP_038093100.1">
    <property type="nucleotide sequence ID" value="NZ_JMIR01000037.1"/>
</dbReference>
<comment type="caution">
    <text evidence="1">The sequence shown here is derived from an EMBL/GenBank/DDBJ whole genome shotgun (WGS) entry which is preliminary data.</text>
</comment>
<gene>
    <name evidence="1" type="ORF">EL26_20680</name>
</gene>
<dbReference type="STRING" id="1157490.EL26_20680"/>
<dbReference type="OrthoDB" id="2607278at2"/>
<reference evidence="1 2" key="1">
    <citation type="journal article" date="2013" name="Int. J. Syst. Evol. Microbiol.">
        <title>Tumebacillus flagellatus sp. nov., an alpha-amylase/pullulanase-producing bacterium isolated from cassava wastewater.</title>
        <authorList>
            <person name="Wang Q."/>
            <person name="Xie N."/>
            <person name="Qin Y."/>
            <person name="Shen N."/>
            <person name="Zhu J."/>
            <person name="Mi H."/>
            <person name="Huang R."/>
        </authorList>
    </citation>
    <scope>NUCLEOTIDE SEQUENCE [LARGE SCALE GENOMIC DNA]</scope>
    <source>
        <strain evidence="1 2">GST4</strain>
    </source>
</reference>
<organism evidence="1 2">
    <name type="scientific">Tumebacillus flagellatus</name>
    <dbReference type="NCBI Taxonomy" id="1157490"/>
    <lineage>
        <taxon>Bacteria</taxon>
        <taxon>Bacillati</taxon>
        <taxon>Bacillota</taxon>
        <taxon>Bacilli</taxon>
        <taxon>Bacillales</taxon>
        <taxon>Alicyclobacillaceae</taxon>
        <taxon>Tumebacillus</taxon>
    </lineage>
</organism>
<dbReference type="EMBL" id="JMIR01000037">
    <property type="protein sequence ID" value="KEO81491.1"/>
    <property type="molecule type" value="Genomic_DNA"/>
</dbReference>
<evidence type="ECO:0000313" key="2">
    <source>
        <dbReference type="Proteomes" id="UP000027931"/>
    </source>
</evidence>
<evidence type="ECO:0000313" key="1">
    <source>
        <dbReference type="EMBL" id="KEO81491.1"/>
    </source>
</evidence>
<dbReference type="Proteomes" id="UP000027931">
    <property type="component" value="Unassembled WGS sequence"/>
</dbReference>
<dbReference type="AlphaFoldDB" id="A0A074LGY6"/>
<keyword evidence="2" id="KW-1185">Reference proteome</keyword>
<proteinExistence type="predicted"/>
<sequence length="184" mass="19911">MAGNLQASLTDIPMGPCRVVVMKLTDDSVIAILDRTKGGCHFKFNQKTEDVTMDQTADAVAAKLAAGSDALFEVPLVTNEAKILQPLIPGTTLYSNVTTSEEALLYCEQIGDMSAYAVKVRLEPIGRSTNEHVTLFKAIPVPNIDRQYGGKDIHINGIQFVALPDPAKNNRKWLMGPESVLPSA</sequence>